<dbReference type="GO" id="GO:0004739">
    <property type="term" value="F:pyruvate dehydrogenase (acetyl-transferring) activity"/>
    <property type="evidence" value="ECO:0007669"/>
    <property type="project" value="UniProtKB-EC"/>
</dbReference>
<accession>A0A343TIZ1</accession>
<dbReference type="EC" id="1.2.4.1" evidence="3"/>
<dbReference type="Gene3D" id="3.40.50.970">
    <property type="match status" value="1"/>
</dbReference>
<evidence type="ECO:0000313" key="4">
    <source>
        <dbReference type="Proteomes" id="UP000263012"/>
    </source>
</evidence>
<evidence type="ECO:0000259" key="2">
    <source>
        <dbReference type="Pfam" id="PF00676"/>
    </source>
</evidence>
<proteinExistence type="predicted"/>
<keyword evidence="4" id="KW-1185">Reference proteome</keyword>
<dbReference type="KEGG" id="hdf:AArcSl_1433"/>
<dbReference type="EMBL" id="CP025066">
    <property type="protein sequence ID" value="AUX09063.1"/>
    <property type="molecule type" value="Genomic_DNA"/>
</dbReference>
<dbReference type="GO" id="GO:0044272">
    <property type="term" value="P:sulfur compound biosynthetic process"/>
    <property type="evidence" value="ECO:0007669"/>
    <property type="project" value="UniProtKB-ARBA"/>
</dbReference>
<name>A0A343TIZ1_9EURY</name>
<dbReference type="Pfam" id="PF00676">
    <property type="entry name" value="E1_dh"/>
    <property type="match status" value="1"/>
</dbReference>
<dbReference type="InterPro" id="IPR001017">
    <property type="entry name" value="DH_E1"/>
</dbReference>
<dbReference type="AlphaFoldDB" id="A0A343TIZ1"/>
<dbReference type="PANTHER" id="PTHR43380:SF1">
    <property type="entry name" value="2-OXOISOVALERATE DEHYDROGENASE SUBUNIT ALPHA, MITOCHONDRIAL"/>
    <property type="match status" value="1"/>
</dbReference>
<reference evidence="4" key="1">
    <citation type="submission" date="2017-11" db="EMBL/GenBank/DDBJ databases">
        <title>Phenotypic and genomic properties of facultatively anaerobic sulfur-reducing natronoarchaea from hypersaline soda lakes.</title>
        <authorList>
            <person name="Sorokin D.Y."/>
            <person name="Kublanov I.V."/>
            <person name="Roman P."/>
            <person name="Sinninghe Damste J.S."/>
            <person name="Golyshin P.N."/>
            <person name="Rojo D."/>
            <person name="Ciordia S."/>
            <person name="Mena M.D.C."/>
            <person name="Ferrer M."/>
            <person name="Messina E."/>
            <person name="Smedile F."/>
            <person name="La Spada G."/>
            <person name="La Cono V."/>
            <person name="Yakimov M.M."/>
        </authorList>
    </citation>
    <scope>NUCLEOTIDE SEQUENCE [LARGE SCALE GENOMIC DNA]</scope>
    <source>
        <strain evidence="4">AArc-Sl</strain>
    </source>
</reference>
<keyword evidence="3" id="KW-0670">Pyruvate</keyword>
<dbReference type="InterPro" id="IPR029061">
    <property type="entry name" value="THDP-binding"/>
</dbReference>
<dbReference type="CDD" id="cd02000">
    <property type="entry name" value="TPP_E1_PDC_ADC_BCADC"/>
    <property type="match status" value="1"/>
</dbReference>
<dbReference type="PANTHER" id="PTHR43380">
    <property type="entry name" value="2-OXOISOVALERATE DEHYDROGENASE SUBUNIT ALPHA, MITOCHONDRIAL"/>
    <property type="match status" value="1"/>
</dbReference>
<dbReference type="OrthoDB" id="25266at2157"/>
<feature type="domain" description="Dehydrogenase E1 component" evidence="2">
    <location>
        <begin position="34"/>
        <end position="321"/>
    </location>
</feature>
<protein>
    <submittedName>
        <fullName evidence="3">Pyruvate dehydrogenase E1 component alpha subunit</fullName>
        <ecNumber evidence="3">1.2.4.1</ecNumber>
    </submittedName>
</protein>
<organism evidence="3 4">
    <name type="scientific">Halalkaliarchaeum desulfuricum</name>
    <dbReference type="NCBI Taxonomy" id="2055893"/>
    <lineage>
        <taxon>Archaea</taxon>
        <taxon>Methanobacteriati</taxon>
        <taxon>Methanobacteriota</taxon>
        <taxon>Stenosarchaea group</taxon>
        <taxon>Halobacteria</taxon>
        <taxon>Halobacteriales</taxon>
        <taxon>Haloferacaceae</taxon>
        <taxon>Halalkaliarchaeum</taxon>
    </lineage>
</organism>
<dbReference type="Proteomes" id="UP000263012">
    <property type="component" value="Chromosome"/>
</dbReference>
<dbReference type="InterPro" id="IPR050771">
    <property type="entry name" value="Alpha-ketoacid_DH_E1_comp"/>
</dbReference>
<dbReference type="RefSeq" id="WP_119817030.1">
    <property type="nucleotide sequence ID" value="NZ_CP025066.1"/>
</dbReference>
<dbReference type="GeneID" id="37877782"/>
<sequence>MDAPTDEFYTVIGDGGGSLSDSRYDTAAARDLYRDMVRARRFDERAVALQRRGWMSGYPPFAGQEAAQVGAAHAMAEEDRLFPTYRSNALQIARGVPMSDILLFRRGRAEFHSDHDVPVFPQAIPIASQIPHAAGAGMAANYLDEEWASLVCFGDGATSEGDFHEGVNFAGVFDAPTVFFCENNGWAISLPSDRQTKSASIAAKADAYGIEGVRVDGNDPLAVRETVADALASAREGNPVLVEALTYRRGAHTTADDPSRYRDDDPDLPDWRIKDPIERFEAFLRSEGVLDDDAVERIRGEANDEIAAAIETAEDASLPDPDDLFDHVYAGPTGTQEKQRSELEAFLENHDPQELEFG</sequence>
<gene>
    <name evidence="3" type="primary">pdhA2</name>
    <name evidence="3" type="ORF">AArcSl_1433</name>
</gene>
<keyword evidence="1 3" id="KW-0560">Oxidoreductase</keyword>
<evidence type="ECO:0000313" key="3">
    <source>
        <dbReference type="EMBL" id="AUX09063.1"/>
    </source>
</evidence>
<evidence type="ECO:0000256" key="1">
    <source>
        <dbReference type="ARBA" id="ARBA00023002"/>
    </source>
</evidence>
<dbReference type="SUPFAM" id="SSF52518">
    <property type="entry name" value="Thiamin diphosphate-binding fold (THDP-binding)"/>
    <property type="match status" value="1"/>
</dbReference>
<dbReference type="GO" id="GO:0009083">
    <property type="term" value="P:branched-chain amino acid catabolic process"/>
    <property type="evidence" value="ECO:0007669"/>
    <property type="project" value="TreeGrafter"/>
</dbReference>